<sequence length="168" mass="18891">MTHILSVSVLNKPGVLTRIASLFSRRNFNIESLNVGHTENPEISRMTIVVKGDDRVLEQVKKQLHKLIDVIKITELNQDSLVSRDLALIRVNCPRKQRTEVIQIADTFRAKIVDVAYDSMMIETTGTEDKIEALIEVLKDFGIIEVVRTGLVALSRGLDLQGKNQKIS</sequence>
<evidence type="ECO:0000313" key="10">
    <source>
        <dbReference type="EMBL" id="ACL69838.1"/>
    </source>
</evidence>
<keyword evidence="11" id="KW-1185">Reference proteome</keyword>
<dbReference type="PROSITE" id="PS51671">
    <property type="entry name" value="ACT"/>
    <property type="match status" value="1"/>
</dbReference>
<dbReference type="InterPro" id="IPR027271">
    <property type="entry name" value="Acetolactate_synth/TF_NikR_C"/>
</dbReference>
<evidence type="ECO:0000256" key="6">
    <source>
        <dbReference type="ARBA" id="ARBA00023304"/>
    </source>
</evidence>
<dbReference type="PANTHER" id="PTHR30239:SF0">
    <property type="entry name" value="ACETOLACTATE SYNTHASE SMALL SUBUNIT 1, CHLOROPLASTIC"/>
    <property type="match status" value="1"/>
</dbReference>
<dbReference type="NCBIfam" id="NF008864">
    <property type="entry name" value="PRK11895.1"/>
    <property type="match status" value="1"/>
</dbReference>
<dbReference type="InterPro" id="IPR002912">
    <property type="entry name" value="ACT_dom"/>
</dbReference>
<dbReference type="InterPro" id="IPR054480">
    <property type="entry name" value="AHAS_small-like_ACT"/>
</dbReference>
<dbReference type="GO" id="GO:0009099">
    <property type="term" value="P:L-valine biosynthetic process"/>
    <property type="evidence" value="ECO:0007669"/>
    <property type="project" value="UniProtKB-UniRule"/>
</dbReference>
<dbReference type="Pfam" id="PF22629">
    <property type="entry name" value="ACT_AHAS_ss"/>
    <property type="match status" value="1"/>
</dbReference>
<dbReference type="FunFam" id="3.30.70.1150:FF:000001">
    <property type="entry name" value="Acetolactate synthase small subunit"/>
    <property type="match status" value="1"/>
</dbReference>
<dbReference type="InterPro" id="IPR019455">
    <property type="entry name" value="Acetolactate_synth_ssu_C"/>
</dbReference>
<dbReference type="OrthoDB" id="9787365at2"/>
<reference evidence="10 11" key="1">
    <citation type="journal article" date="2009" name="PLoS ONE">
        <title>Genome analysis of the anaerobic thermohalophilic bacterium Halothermothrix orenii.</title>
        <authorList>
            <person name="Mavromatis K."/>
            <person name="Ivanova N."/>
            <person name="Anderson I."/>
            <person name="Lykidis A."/>
            <person name="Hooper S.D."/>
            <person name="Sun H."/>
            <person name="Kunin V."/>
            <person name="Lapidus A."/>
            <person name="Hugenholtz P."/>
            <person name="Patel B."/>
            <person name="Kyrpides N.C."/>
        </authorList>
    </citation>
    <scope>NUCLEOTIDE SEQUENCE [LARGE SCALE GENOMIC DNA]</scope>
    <source>
        <strain evidence="11">H 168 / OCM 544 / DSM 9562</strain>
    </source>
</reference>
<evidence type="ECO:0000256" key="4">
    <source>
        <dbReference type="ARBA" id="ARBA00011744"/>
    </source>
</evidence>
<dbReference type="Pfam" id="PF10369">
    <property type="entry name" value="ALS_ss_C"/>
    <property type="match status" value="1"/>
</dbReference>
<evidence type="ECO:0000256" key="8">
    <source>
        <dbReference type="RuleBase" id="RU368092"/>
    </source>
</evidence>
<dbReference type="STRING" id="373903.Hore_10840"/>
<evidence type="ECO:0000256" key="1">
    <source>
        <dbReference type="ARBA" id="ARBA00004974"/>
    </source>
</evidence>
<comment type="function">
    <text evidence="8">Catalyzes the conversion of 2 pyruvate molecules into acetolactate in the first common step of the biosynthetic pathway of the branched-amino acids such as leucine, isoleucine, and valine.</text>
</comment>
<dbReference type="EMBL" id="CP001098">
    <property type="protein sequence ID" value="ACL69838.1"/>
    <property type="molecule type" value="Genomic_DNA"/>
</dbReference>
<evidence type="ECO:0000256" key="7">
    <source>
        <dbReference type="ARBA" id="ARBA00048670"/>
    </source>
</evidence>
<dbReference type="UniPathway" id="UPA00047">
    <property type="reaction ID" value="UER00055"/>
</dbReference>
<dbReference type="UniPathway" id="UPA00049">
    <property type="reaction ID" value="UER00059"/>
</dbReference>
<evidence type="ECO:0000313" key="11">
    <source>
        <dbReference type="Proteomes" id="UP000000719"/>
    </source>
</evidence>
<dbReference type="PANTHER" id="PTHR30239">
    <property type="entry name" value="ACETOLACTATE SYNTHASE SMALL SUBUNIT"/>
    <property type="match status" value="1"/>
</dbReference>
<dbReference type="SUPFAM" id="SSF55021">
    <property type="entry name" value="ACT-like"/>
    <property type="match status" value="2"/>
</dbReference>
<dbReference type="RefSeq" id="WP_012636023.1">
    <property type="nucleotide sequence ID" value="NC_011899.1"/>
</dbReference>
<comment type="subunit">
    <text evidence="4 8">Dimer of large and small chains.</text>
</comment>
<feature type="domain" description="ACT" evidence="9">
    <location>
        <begin position="4"/>
        <end position="78"/>
    </location>
</feature>
<comment type="catalytic activity">
    <reaction evidence="7 8">
        <text>2 pyruvate + H(+) = (2S)-2-acetolactate + CO2</text>
        <dbReference type="Rhea" id="RHEA:25249"/>
        <dbReference type="ChEBI" id="CHEBI:15361"/>
        <dbReference type="ChEBI" id="CHEBI:15378"/>
        <dbReference type="ChEBI" id="CHEBI:16526"/>
        <dbReference type="ChEBI" id="CHEBI:58476"/>
        <dbReference type="EC" id="2.2.1.6"/>
    </reaction>
</comment>
<dbReference type="FunFam" id="3.30.70.260:FF:000001">
    <property type="entry name" value="Acetolactate synthase, small subunit"/>
    <property type="match status" value="1"/>
</dbReference>
<dbReference type="eggNOG" id="COG0440">
    <property type="taxonomic scope" value="Bacteria"/>
</dbReference>
<dbReference type="CDD" id="cd04878">
    <property type="entry name" value="ACT_AHAS"/>
    <property type="match status" value="1"/>
</dbReference>
<keyword evidence="5 8" id="KW-0028">Amino-acid biosynthesis</keyword>
<dbReference type="HOGENOM" id="CLU_055003_1_3_9"/>
<dbReference type="Gene3D" id="3.30.70.1150">
    <property type="entry name" value="ACT-like. Chain A, domain 2"/>
    <property type="match status" value="1"/>
</dbReference>
<dbReference type="InterPro" id="IPR039557">
    <property type="entry name" value="AHAS_ACT"/>
</dbReference>
<gene>
    <name evidence="10" type="ordered locus">Hore_10840</name>
</gene>
<evidence type="ECO:0000256" key="3">
    <source>
        <dbReference type="ARBA" id="ARBA00006341"/>
    </source>
</evidence>
<dbReference type="KEGG" id="hor:Hore_10840"/>
<evidence type="ECO:0000256" key="5">
    <source>
        <dbReference type="ARBA" id="ARBA00022605"/>
    </source>
</evidence>
<accession>B8CX19</accession>
<evidence type="ECO:0000256" key="2">
    <source>
        <dbReference type="ARBA" id="ARBA00005025"/>
    </source>
</evidence>
<dbReference type="GO" id="GO:0005829">
    <property type="term" value="C:cytosol"/>
    <property type="evidence" value="ECO:0007669"/>
    <property type="project" value="TreeGrafter"/>
</dbReference>
<dbReference type="GO" id="GO:0003984">
    <property type="term" value="F:acetolactate synthase activity"/>
    <property type="evidence" value="ECO:0007669"/>
    <property type="project" value="UniProtKB-UniRule"/>
</dbReference>
<comment type="pathway">
    <text evidence="1 8">Amino-acid biosynthesis; L-isoleucine biosynthesis; L-isoleucine from 2-oxobutanoate: step 1/4.</text>
</comment>
<keyword evidence="6 8" id="KW-0100">Branched-chain amino acid biosynthesis</keyword>
<keyword evidence="8 10" id="KW-0808">Transferase</keyword>
<name>B8CX19_HALOH</name>
<dbReference type="InterPro" id="IPR004789">
    <property type="entry name" value="Acetalactate_synth_ssu"/>
</dbReference>
<evidence type="ECO:0000259" key="9">
    <source>
        <dbReference type="PROSITE" id="PS51671"/>
    </source>
</evidence>
<dbReference type="InterPro" id="IPR045865">
    <property type="entry name" value="ACT-like_dom_sf"/>
</dbReference>
<dbReference type="EC" id="2.2.1.6" evidence="8"/>
<protein>
    <recommendedName>
        <fullName evidence="8">Acetolactate synthase small subunit</fullName>
        <shortName evidence="8">AHAS</shortName>
        <shortName evidence="8">ALS</shortName>
        <ecNumber evidence="8">2.2.1.6</ecNumber>
    </recommendedName>
    <alternativeName>
        <fullName evidence="8">Acetohydroxy-acid synthase small subunit</fullName>
    </alternativeName>
</protein>
<dbReference type="AlphaFoldDB" id="B8CX19"/>
<organism evidence="10 11">
    <name type="scientific">Halothermothrix orenii (strain H 168 / OCM 544 / DSM 9562)</name>
    <dbReference type="NCBI Taxonomy" id="373903"/>
    <lineage>
        <taxon>Bacteria</taxon>
        <taxon>Bacillati</taxon>
        <taxon>Bacillota</taxon>
        <taxon>Clostridia</taxon>
        <taxon>Halanaerobiales</taxon>
        <taxon>Halothermotrichaceae</taxon>
        <taxon>Halothermothrix</taxon>
    </lineage>
</organism>
<dbReference type="Gene3D" id="3.30.70.260">
    <property type="match status" value="1"/>
</dbReference>
<comment type="similarity">
    <text evidence="3 8">Belongs to the acetolactate synthase small subunit family.</text>
</comment>
<dbReference type="NCBIfam" id="TIGR00119">
    <property type="entry name" value="acolac_sm"/>
    <property type="match status" value="1"/>
</dbReference>
<proteinExistence type="inferred from homology"/>
<dbReference type="Proteomes" id="UP000000719">
    <property type="component" value="Chromosome"/>
</dbReference>
<comment type="pathway">
    <text evidence="2 8">Amino-acid biosynthesis; L-valine biosynthesis; L-valine from pyruvate: step 1/4.</text>
</comment>
<dbReference type="GO" id="GO:1990610">
    <property type="term" value="F:acetolactate synthase regulator activity"/>
    <property type="evidence" value="ECO:0007669"/>
    <property type="project" value="UniProtKB-UniRule"/>
</dbReference>
<dbReference type="GO" id="GO:0009097">
    <property type="term" value="P:isoleucine biosynthetic process"/>
    <property type="evidence" value="ECO:0007669"/>
    <property type="project" value="UniProtKB-UniRule"/>
</dbReference>